<reference evidence="2 3" key="1">
    <citation type="journal article" date="2019" name="Commun. Biol.">
        <title>The bagworm genome reveals a unique fibroin gene that provides high tensile strength.</title>
        <authorList>
            <person name="Kono N."/>
            <person name="Nakamura H."/>
            <person name="Ohtoshi R."/>
            <person name="Tomita M."/>
            <person name="Numata K."/>
            <person name="Arakawa K."/>
        </authorList>
    </citation>
    <scope>NUCLEOTIDE SEQUENCE [LARGE SCALE GENOMIC DNA]</scope>
</reference>
<evidence type="ECO:0000313" key="3">
    <source>
        <dbReference type="Proteomes" id="UP000299102"/>
    </source>
</evidence>
<feature type="compositionally biased region" description="Polar residues" evidence="1">
    <location>
        <begin position="106"/>
        <end position="127"/>
    </location>
</feature>
<comment type="caution">
    <text evidence="2">The sequence shown here is derived from an EMBL/GenBank/DDBJ whole genome shotgun (WGS) entry which is preliminary data.</text>
</comment>
<sequence length="316" mass="36269">MYLKRDKKQNNIIVFGLEEREESTSGLIQEATEIFNKDININIEDYEINTIYRIEDYTKEVLEKRKLLQTRLKEERMKGNFAYLKYDKLVVKDNNITKEKGKRKISSSPKNNTQVKKQTWPPSQGNRRNAFDVTRGRSSSLSSFYEISGGSNLLHRPTPLPSLTSPYINILCPHHPTPHSITYPIPVQKVDNVPVTPLELRVSMGRLAIRALDWSKTSKFRRRLVSAYAVCAWRCAQEEGMTRWHETITSVSHFGDVPMDRHGTQSYVIGFAVRTLLESKKTDEQDSPSYVPRIFPLPGSDVIVSASWRCHRAPSG</sequence>
<keyword evidence="3" id="KW-1185">Reference proteome</keyword>
<dbReference type="AlphaFoldDB" id="A0A4C1T182"/>
<name>A0A4C1T182_EUMVA</name>
<feature type="region of interest" description="Disordered" evidence="1">
    <location>
        <begin position="100"/>
        <end position="135"/>
    </location>
</feature>
<proteinExistence type="predicted"/>
<accession>A0A4C1T182</accession>
<evidence type="ECO:0000313" key="2">
    <source>
        <dbReference type="EMBL" id="GBP07884.1"/>
    </source>
</evidence>
<organism evidence="2 3">
    <name type="scientific">Eumeta variegata</name>
    <name type="common">Bagworm moth</name>
    <name type="synonym">Eumeta japonica</name>
    <dbReference type="NCBI Taxonomy" id="151549"/>
    <lineage>
        <taxon>Eukaryota</taxon>
        <taxon>Metazoa</taxon>
        <taxon>Ecdysozoa</taxon>
        <taxon>Arthropoda</taxon>
        <taxon>Hexapoda</taxon>
        <taxon>Insecta</taxon>
        <taxon>Pterygota</taxon>
        <taxon>Neoptera</taxon>
        <taxon>Endopterygota</taxon>
        <taxon>Lepidoptera</taxon>
        <taxon>Glossata</taxon>
        <taxon>Ditrysia</taxon>
        <taxon>Tineoidea</taxon>
        <taxon>Psychidae</taxon>
        <taxon>Oiketicinae</taxon>
        <taxon>Eumeta</taxon>
    </lineage>
</organism>
<gene>
    <name evidence="2" type="ORF">EVAR_78051_1</name>
</gene>
<dbReference type="OrthoDB" id="6059368at2759"/>
<evidence type="ECO:0000256" key="1">
    <source>
        <dbReference type="SAM" id="MobiDB-lite"/>
    </source>
</evidence>
<protein>
    <submittedName>
        <fullName evidence="2">Uncharacterized protein</fullName>
    </submittedName>
</protein>
<dbReference type="Proteomes" id="UP000299102">
    <property type="component" value="Unassembled WGS sequence"/>
</dbReference>
<dbReference type="EMBL" id="BGZK01000028">
    <property type="protein sequence ID" value="GBP07884.1"/>
    <property type="molecule type" value="Genomic_DNA"/>
</dbReference>